<evidence type="ECO:0000313" key="1">
    <source>
        <dbReference type="EMBL" id="MCI06112.1"/>
    </source>
</evidence>
<evidence type="ECO:0000313" key="2">
    <source>
        <dbReference type="Proteomes" id="UP000265520"/>
    </source>
</evidence>
<sequence>MYYDEAFVCACFCEFFSASDRNLKFSRGGGGLHTTSIGKDNEEVLALPLRDLRIQTPLHENLNCINKKASSNHRASLEQD</sequence>
<comment type="caution">
    <text evidence="1">The sequence shown here is derived from an EMBL/GenBank/DDBJ whole genome shotgun (WGS) entry which is preliminary data.</text>
</comment>
<accession>A0A392P2X4</accession>
<proteinExistence type="predicted"/>
<feature type="non-terminal residue" evidence="1">
    <location>
        <position position="80"/>
    </location>
</feature>
<dbReference type="Proteomes" id="UP000265520">
    <property type="component" value="Unassembled WGS sequence"/>
</dbReference>
<keyword evidence="2" id="KW-1185">Reference proteome</keyword>
<dbReference type="AlphaFoldDB" id="A0A392P2X4"/>
<reference evidence="1 2" key="1">
    <citation type="journal article" date="2018" name="Front. Plant Sci.">
        <title>Red Clover (Trifolium pratense) and Zigzag Clover (T. medium) - A Picture of Genomic Similarities and Differences.</title>
        <authorList>
            <person name="Dluhosova J."/>
            <person name="Istvanek J."/>
            <person name="Nedelnik J."/>
            <person name="Repkova J."/>
        </authorList>
    </citation>
    <scope>NUCLEOTIDE SEQUENCE [LARGE SCALE GENOMIC DNA]</scope>
    <source>
        <strain evidence="2">cv. 10/8</strain>
        <tissue evidence="1">Leaf</tissue>
    </source>
</reference>
<organism evidence="1 2">
    <name type="scientific">Trifolium medium</name>
    <dbReference type="NCBI Taxonomy" id="97028"/>
    <lineage>
        <taxon>Eukaryota</taxon>
        <taxon>Viridiplantae</taxon>
        <taxon>Streptophyta</taxon>
        <taxon>Embryophyta</taxon>
        <taxon>Tracheophyta</taxon>
        <taxon>Spermatophyta</taxon>
        <taxon>Magnoliopsida</taxon>
        <taxon>eudicotyledons</taxon>
        <taxon>Gunneridae</taxon>
        <taxon>Pentapetalae</taxon>
        <taxon>rosids</taxon>
        <taxon>fabids</taxon>
        <taxon>Fabales</taxon>
        <taxon>Fabaceae</taxon>
        <taxon>Papilionoideae</taxon>
        <taxon>50 kb inversion clade</taxon>
        <taxon>NPAAA clade</taxon>
        <taxon>Hologalegina</taxon>
        <taxon>IRL clade</taxon>
        <taxon>Trifolieae</taxon>
        <taxon>Trifolium</taxon>
    </lineage>
</organism>
<name>A0A392P2X4_9FABA</name>
<protein>
    <submittedName>
        <fullName evidence="1">Uncharacterized protein</fullName>
    </submittedName>
</protein>
<dbReference type="EMBL" id="LXQA010060785">
    <property type="protein sequence ID" value="MCI06112.1"/>
    <property type="molecule type" value="Genomic_DNA"/>
</dbReference>